<sequence length="60" mass="6691">MSINIHSTEWQTLAWTHPRWEAPREIPAPVPNGRKLACILALNSALWSAVVVAAWIAAHH</sequence>
<evidence type="ECO:0000256" key="1">
    <source>
        <dbReference type="SAM" id="Phobius"/>
    </source>
</evidence>
<proteinExistence type="predicted"/>
<feature type="transmembrane region" description="Helical" evidence="1">
    <location>
        <begin position="36"/>
        <end position="58"/>
    </location>
</feature>
<dbReference type="Proteomes" id="UP001595683">
    <property type="component" value="Unassembled WGS sequence"/>
</dbReference>
<keyword evidence="3" id="KW-1185">Reference proteome</keyword>
<evidence type="ECO:0000313" key="3">
    <source>
        <dbReference type="Proteomes" id="UP001595683"/>
    </source>
</evidence>
<keyword evidence="1" id="KW-0472">Membrane</keyword>
<dbReference type="EMBL" id="JBHRYE010000011">
    <property type="protein sequence ID" value="MFC3671281.1"/>
    <property type="molecule type" value="Genomic_DNA"/>
</dbReference>
<keyword evidence="1" id="KW-0812">Transmembrane</keyword>
<accession>A0ABV7V3L9</accession>
<dbReference type="RefSeq" id="WP_191322544.1">
    <property type="nucleotide sequence ID" value="NZ_BMZP01000001.1"/>
</dbReference>
<name>A0ABV7V3L9_9SPHN</name>
<keyword evidence="1" id="KW-1133">Transmembrane helix</keyword>
<organism evidence="2 3">
    <name type="scientific">Novosphingobium pokkalii</name>
    <dbReference type="NCBI Taxonomy" id="1770194"/>
    <lineage>
        <taxon>Bacteria</taxon>
        <taxon>Pseudomonadati</taxon>
        <taxon>Pseudomonadota</taxon>
        <taxon>Alphaproteobacteria</taxon>
        <taxon>Sphingomonadales</taxon>
        <taxon>Sphingomonadaceae</taxon>
        <taxon>Novosphingobium</taxon>
    </lineage>
</organism>
<evidence type="ECO:0000313" key="2">
    <source>
        <dbReference type="EMBL" id="MFC3671281.1"/>
    </source>
</evidence>
<protein>
    <submittedName>
        <fullName evidence="2">Uncharacterized protein</fullName>
    </submittedName>
</protein>
<reference evidence="3" key="1">
    <citation type="journal article" date="2019" name="Int. J. Syst. Evol. Microbiol.">
        <title>The Global Catalogue of Microorganisms (GCM) 10K type strain sequencing project: providing services to taxonomists for standard genome sequencing and annotation.</title>
        <authorList>
            <consortium name="The Broad Institute Genomics Platform"/>
            <consortium name="The Broad Institute Genome Sequencing Center for Infectious Disease"/>
            <person name="Wu L."/>
            <person name="Ma J."/>
        </authorList>
    </citation>
    <scope>NUCLEOTIDE SEQUENCE [LARGE SCALE GENOMIC DNA]</scope>
    <source>
        <strain evidence="3">KCTC 42224</strain>
    </source>
</reference>
<comment type="caution">
    <text evidence="2">The sequence shown here is derived from an EMBL/GenBank/DDBJ whole genome shotgun (WGS) entry which is preliminary data.</text>
</comment>
<gene>
    <name evidence="2" type="ORF">ACFOOT_07585</name>
</gene>